<evidence type="ECO:0000313" key="2">
    <source>
        <dbReference type="EMBL" id="GIY47826.1"/>
    </source>
</evidence>
<evidence type="ECO:0000313" key="3">
    <source>
        <dbReference type="Proteomes" id="UP001054837"/>
    </source>
</evidence>
<reference evidence="2 3" key="1">
    <citation type="submission" date="2021-06" db="EMBL/GenBank/DDBJ databases">
        <title>Caerostris darwini draft genome.</title>
        <authorList>
            <person name="Kono N."/>
            <person name="Arakawa K."/>
        </authorList>
    </citation>
    <scope>NUCLEOTIDE SEQUENCE [LARGE SCALE GENOMIC DNA]</scope>
</reference>
<feature type="region of interest" description="Disordered" evidence="1">
    <location>
        <begin position="71"/>
        <end position="92"/>
    </location>
</feature>
<name>A0AAV4TQM7_9ARAC</name>
<organism evidence="2 3">
    <name type="scientific">Caerostris darwini</name>
    <dbReference type="NCBI Taxonomy" id="1538125"/>
    <lineage>
        <taxon>Eukaryota</taxon>
        <taxon>Metazoa</taxon>
        <taxon>Ecdysozoa</taxon>
        <taxon>Arthropoda</taxon>
        <taxon>Chelicerata</taxon>
        <taxon>Arachnida</taxon>
        <taxon>Araneae</taxon>
        <taxon>Araneomorphae</taxon>
        <taxon>Entelegynae</taxon>
        <taxon>Araneoidea</taxon>
        <taxon>Araneidae</taxon>
        <taxon>Caerostris</taxon>
    </lineage>
</organism>
<accession>A0AAV4TQM7</accession>
<dbReference type="EMBL" id="BPLQ01010017">
    <property type="protein sequence ID" value="GIY47826.1"/>
    <property type="molecule type" value="Genomic_DNA"/>
</dbReference>
<gene>
    <name evidence="2" type="ORF">CDAR_293681</name>
</gene>
<comment type="caution">
    <text evidence="2">The sequence shown here is derived from an EMBL/GenBank/DDBJ whole genome shotgun (WGS) entry which is preliminary data.</text>
</comment>
<sequence length="126" mass="14679">MGSPHVDWAVLSRDTPLTENVIRSLKDNLDWSIIAEFRSKVDWNKIYRKRMFDFTDNDEDDILIAPKRIKRTPDNHTKPKYDLDLSSKDSNGDKSIPHYAINLGKRAPHGSEGIPRIILCWFEQNQ</sequence>
<dbReference type="Proteomes" id="UP001054837">
    <property type="component" value="Unassembled WGS sequence"/>
</dbReference>
<keyword evidence="3" id="KW-1185">Reference proteome</keyword>
<protein>
    <submittedName>
        <fullName evidence="2">Uncharacterized protein</fullName>
    </submittedName>
</protein>
<dbReference type="AlphaFoldDB" id="A0AAV4TQM7"/>
<evidence type="ECO:0000256" key="1">
    <source>
        <dbReference type="SAM" id="MobiDB-lite"/>
    </source>
</evidence>
<proteinExistence type="predicted"/>